<dbReference type="EMBL" id="LIZX01000115">
    <property type="protein sequence ID" value="KPJ65459.1"/>
    <property type="molecule type" value="Genomic_DNA"/>
</dbReference>
<evidence type="ECO:0000313" key="5">
    <source>
        <dbReference type="EMBL" id="KPJ65459.1"/>
    </source>
</evidence>
<dbReference type="PANTHER" id="PTHR33397">
    <property type="entry name" value="UPF0331 PROTEIN YUTE"/>
    <property type="match status" value="1"/>
</dbReference>
<evidence type="ECO:0000313" key="6">
    <source>
        <dbReference type="Proteomes" id="UP000051861"/>
    </source>
</evidence>
<dbReference type="SUPFAM" id="SSF81593">
    <property type="entry name" value="Nucleotidyltransferase substrate binding subunit/domain"/>
    <property type="match status" value="1"/>
</dbReference>
<accession>A0A0S7XTA0</accession>
<gene>
    <name evidence="5" type="ORF">AMJ44_10105</name>
</gene>
<dbReference type="GO" id="GO:0004540">
    <property type="term" value="F:RNA nuclease activity"/>
    <property type="evidence" value="ECO:0007669"/>
    <property type="project" value="InterPro"/>
</dbReference>
<evidence type="ECO:0000256" key="3">
    <source>
        <dbReference type="ARBA" id="ARBA00022801"/>
    </source>
</evidence>
<dbReference type="PATRIC" id="fig|1703775.3.peg.606"/>
<dbReference type="AlphaFoldDB" id="A0A0S7XTA0"/>
<organism evidence="5 6">
    <name type="scientific">candidate division WOR-1 bacterium DG_54_3</name>
    <dbReference type="NCBI Taxonomy" id="1703775"/>
    <lineage>
        <taxon>Bacteria</taxon>
        <taxon>Bacillati</taxon>
        <taxon>Saganbacteria</taxon>
    </lineage>
</organism>
<dbReference type="InterPro" id="IPR052379">
    <property type="entry name" value="Type_VII_TA_RNase"/>
</dbReference>
<proteinExistence type="inferred from homology"/>
<dbReference type="InterPro" id="IPR008201">
    <property type="entry name" value="HepT-like"/>
</dbReference>
<dbReference type="Proteomes" id="UP000051861">
    <property type="component" value="Unassembled WGS sequence"/>
</dbReference>
<keyword evidence="2" id="KW-0540">Nuclease</keyword>
<comment type="caution">
    <text evidence="5">The sequence shown here is derived from an EMBL/GenBank/DDBJ whole genome shotgun (WGS) entry which is preliminary data.</text>
</comment>
<dbReference type="Pfam" id="PF01934">
    <property type="entry name" value="HepT-like"/>
    <property type="match status" value="1"/>
</dbReference>
<dbReference type="PANTHER" id="PTHR33397:SF3">
    <property type="entry name" value="MRNA NUCLEASE HEPT"/>
    <property type="match status" value="1"/>
</dbReference>
<evidence type="ECO:0000256" key="4">
    <source>
        <dbReference type="ARBA" id="ARBA00024207"/>
    </source>
</evidence>
<dbReference type="GO" id="GO:0016787">
    <property type="term" value="F:hydrolase activity"/>
    <property type="evidence" value="ECO:0007669"/>
    <property type="project" value="UniProtKB-KW"/>
</dbReference>
<evidence type="ECO:0000256" key="2">
    <source>
        <dbReference type="ARBA" id="ARBA00022722"/>
    </source>
</evidence>
<comment type="similarity">
    <text evidence="4">Belongs to the HepT RNase toxin family.</text>
</comment>
<dbReference type="NCBIfam" id="NF047751">
    <property type="entry name" value="HepT_toxin"/>
    <property type="match status" value="1"/>
</dbReference>
<dbReference type="Gene3D" id="1.20.120.580">
    <property type="entry name" value="bsu32300-like"/>
    <property type="match status" value="1"/>
</dbReference>
<name>A0A0S7XTA0_UNCSA</name>
<evidence type="ECO:0008006" key="7">
    <source>
        <dbReference type="Google" id="ProtNLM"/>
    </source>
</evidence>
<keyword evidence="3" id="KW-0378">Hydrolase</keyword>
<dbReference type="GO" id="GO:0110001">
    <property type="term" value="C:toxin-antitoxin complex"/>
    <property type="evidence" value="ECO:0007669"/>
    <property type="project" value="InterPro"/>
</dbReference>
<protein>
    <recommendedName>
        <fullName evidence="7">DUF86 domain-containing protein</fullName>
    </recommendedName>
</protein>
<evidence type="ECO:0000256" key="1">
    <source>
        <dbReference type="ARBA" id="ARBA00022649"/>
    </source>
</evidence>
<keyword evidence="1" id="KW-1277">Toxin-antitoxin system</keyword>
<reference evidence="5 6" key="1">
    <citation type="journal article" date="2015" name="Microbiome">
        <title>Genomic resolution of linkages in carbon, nitrogen, and sulfur cycling among widespread estuary sediment bacteria.</title>
        <authorList>
            <person name="Baker B.J."/>
            <person name="Lazar C.S."/>
            <person name="Teske A.P."/>
            <person name="Dick G.J."/>
        </authorList>
    </citation>
    <scope>NUCLEOTIDE SEQUENCE [LARGE SCALE GENOMIC DNA]</scope>
    <source>
        <strain evidence="5">DG_54_3</strain>
    </source>
</reference>
<sequence length="125" mass="14629">MTGALADLPLKNKRQFLKNRHNIAAAESYLRRSLEALFDIGRHILAKSFGFPATEYKEIARGLQDKKLLNEEEAELMRKMAGYRNRMVHFYHEITPEELHEICLNHLDEINLLLDRMLHSIGKKE</sequence>
<dbReference type="InterPro" id="IPR037038">
    <property type="entry name" value="HepT-like_sf"/>
</dbReference>